<dbReference type="Gene3D" id="1.10.10.60">
    <property type="entry name" value="Homeodomain-like"/>
    <property type="match status" value="2"/>
</dbReference>
<dbReference type="InterPro" id="IPR009057">
    <property type="entry name" value="Homeodomain-like_sf"/>
</dbReference>
<dbReference type="HOGENOM" id="CLU_000445_88_3_9"/>
<evidence type="ECO:0000256" key="2">
    <source>
        <dbReference type="ARBA" id="ARBA00023125"/>
    </source>
</evidence>
<evidence type="ECO:0000313" key="5">
    <source>
        <dbReference type="EMBL" id="ACL75365.1"/>
    </source>
</evidence>
<dbReference type="PROSITE" id="PS01124">
    <property type="entry name" value="HTH_ARAC_FAMILY_2"/>
    <property type="match status" value="1"/>
</dbReference>
<name>B8I9A5_RUMCH</name>
<dbReference type="STRING" id="394503.Ccel_1003"/>
<evidence type="ECO:0000313" key="6">
    <source>
        <dbReference type="Proteomes" id="UP000001349"/>
    </source>
</evidence>
<dbReference type="InterPro" id="IPR037923">
    <property type="entry name" value="HTH-like"/>
</dbReference>
<dbReference type="Pfam" id="PF12833">
    <property type="entry name" value="HTH_18"/>
    <property type="match status" value="1"/>
</dbReference>
<dbReference type="InterPro" id="IPR018060">
    <property type="entry name" value="HTH_AraC"/>
</dbReference>
<evidence type="ECO:0000256" key="1">
    <source>
        <dbReference type="ARBA" id="ARBA00023015"/>
    </source>
</evidence>
<dbReference type="RefSeq" id="WP_015924522.1">
    <property type="nucleotide sequence ID" value="NC_011898.1"/>
</dbReference>
<dbReference type="AlphaFoldDB" id="B8I9A5"/>
<reference evidence="5 6" key="1">
    <citation type="submission" date="2009-01" db="EMBL/GenBank/DDBJ databases">
        <title>Complete sequence of Clostridium cellulolyticum H10.</title>
        <authorList>
            <consortium name="US DOE Joint Genome Institute"/>
            <person name="Lucas S."/>
            <person name="Copeland A."/>
            <person name="Lapidus A."/>
            <person name="Glavina del Rio T."/>
            <person name="Dalin E."/>
            <person name="Tice H."/>
            <person name="Bruce D."/>
            <person name="Goodwin L."/>
            <person name="Pitluck S."/>
            <person name="Chertkov O."/>
            <person name="Saunders E."/>
            <person name="Brettin T."/>
            <person name="Detter J.C."/>
            <person name="Han C."/>
            <person name="Larimer F."/>
            <person name="Land M."/>
            <person name="Hauser L."/>
            <person name="Kyrpides N."/>
            <person name="Ivanova N."/>
            <person name="Zhou J."/>
            <person name="Richardson P."/>
        </authorList>
    </citation>
    <scope>NUCLEOTIDE SEQUENCE [LARGE SCALE GENOMIC DNA]</scope>
    <source>
        <strain evidence="6">ATCC 35319 / DSM 5812 / JCM 6584 / H10</strain>
    </source>
</reference>
<dbReference type="SUPFAM" id="SSF51215">
    <property type="entry name" value="Regulatory protein AraC"/>
    <property type="match status" value="1"/>
</dbReference>
<dbReference type="PANTHER" id="PTHR43280">
    <property type="entry name" value="ARAC-FAMILY TRANSCRIPTIONAL REGULATOR"/>
    <property type="match status" value="1"/>
</dbReference>
<dbReference type="GO" id="GO:0043565">
    <property type="term" value="F:sequence-specific DNA binding"/>
    <property type="evidence" value="ECO:0007669"/>
    <property type="project" value="InterPro"/>
</dbReference>
<dbReference type="eggNOG" id="COG2207">
    <property type="taxonomic scope" value="Bacteria"/>
</dbReference>
<protein>
    <submittedName>
        <fullName evidence="5">Transcriptional regulator, AraC family</fullName>
    </submittedName>
</protein>
<dbReference type="EMBL" id="CP001348">
    <property type="protein sequence ID" value="ACL75365.1"/>
    <property type="molecule type" value="Genomic_DNA"/>
</dbReference>
<keyword evidence="3" id="KW-0804">Transcription</keyword>
<sequence length="289" mass="33329">MDLTNASNFEHISFNDITFPFNCFYIKNSNTLPHWHNHFEMVFSQKGSCMVYINGSSFLVSENQLIIIPPGSLHSIFPQGSCSYCAIVAGESLFEGLVADPHISEVLTPFMSIGFYPPLHLSEKDRVFKKCFLLVHELQRENDQKRNGYGARIKSQMIILFSVLQESLPSEFFKKNKLPDSTRLIKYSLDYLRIHYSERITVNDMSVYCHLSIQHFSRLFKACTGKTFVEYLTLFRLEKARKILIGTDIPITQIPDLVGFCNSNYFCRLYKKYYGHPPSKDRIKPSEGG</sequence>
<dbReference type="SMART" id="SM00342">
    <property type="entry name" value="HTH_ARAC"/>
    <property type="match status" value="1"/>
</dbReference>
<keyword evidence="6" id="KW-1185">Reference proteome</keyword>
<dbReference type="Gene3D" id="2.60.120.10">
    <property type="entry name" value="Jelly Rolls"/>
    <property type="match status" value="1"/>
</dbReference>
<evidence type="ECO:0000259" key="4">
    <source>
        <dbReference type="PROSITE" id="PS01124"/>
    </source>
</evidence>
<feature type="domain" description="HTH araC/xylS-type" evidence="4">
    <location>
        <begin position="186"/>
        <end position="284"/>
    </location>
</feature>
<keyword evidence="1" id="KW-0805">Transcription regulation</keyword>
<dbReference type="GO" id="GO:0003700">
    <property type="term" value="F:DNA-binding transcription factor activity"/>
    <property type="evidence" value="ECO:0007669"/>
    <property type="project" value="InterPro"/>
</dbReference>
<keyword evidence="2" id="KW-0238">DNA-binding</keyword>
<dbReference type="InterPro" id="IPR014710">
    <property type="entry name" value="RmlC-like_jellyroll"/>
</dbReference>
<accession>B8I9A5</accession>
<proteinExistence type="predicted"/>
<dbReference type="KEGG" id="cce:Ccel_1003"/>
<dbReference type="SUPFAM" id="SSF46689">
    <property type="entry name" value="Homeodomain-like"/>
    <property type="match status" value="2"/>
</dbReference>
<gene>
    <name evidence="5" type="ordered locus">Ccel_1003</name>
</gene>
<dbReference type="Proteomes" id="UP000001349">
    <property type="component" value="Chromosome"/>
</dbReference>
<dbReference type="PANTHER" id="PTHR43280:SF2">
    <property type="entry name" value="HTH-TYPE TRANSCRIPTIONAL REGULATOR EXSA"/>
    <property type="match status" value="1"/>
</dbReference>
<evidence type="ECO:0000256" key="3">
    <source>
        <dbReference type="ARBA" id="ARBA00023163"/>
    </source>
</evidence>
<organism evidence="5 6">
    <name type="scientific">Ruminiclostridium cellulolyticum (strain ATCC 35319 / DSM 5812 / JCM 6584 / H10)</name>
    <name type="common">Clostridium cellulolyticum</name>
    <dbReference type="NCBI Taxonomy" id="394503"/>
    <lineage>
        <taxon>Bacteria</taxon>
        <taxon>Bacillati</taxon>
        <taxon>Bacillota</taxon>
        <taxon>Clostridia</taxon>
        <taxon>Eubacteriales</taxon>
        <taxon>Oscillospiraceae</taxon>
        <taxon>Ruminiclostridium</taxon>
    </lineage>
</organism>
<dbReference type="InterPro" id="IPR003313">
    <property type="entry name" value="AraC-bd"/>
</dbReference>
<dbReference type="Pfam" id="PF02311">
    <property type="entry name" value="AraC_binding"/>
    <property type="match status" value="1"/>
</dbReference>